<proteinExistence type="predicted"/>
<dbReference type="InterPro" id="IPR005151">
    <property type="entry name" value="Tail-specific_protease"/>
</dbReference>
<feature type="domain" description="Tail specific protease" evidence="2">
    <location>
        <begin position="92"/>
        <end position="306"/>
    </location>
</feature>
<evidence type="ECO:0000313" key="3">
    <source>
        <dbReference type="EMBL" id="PST82027.1"/>
    </source>
</evidence>
<reference evidence="3 4" key="1">
    <citation type="submission" date="2018-03" db="EMBL/GenBank/DDBJ databases">
        <authorList>
            <person name="Keele B.F."/>
        </authorList>
    </citation>
    <scope>NUCLEOTIDE SEQUENCE [LARGE SCALE GENOMIC DNA]</scope>
    <source>
        <strain evidence="3 4">YL28-9</strain>
    </source>
</reference>
<dbReference type="Proteomes" id="UP000240912">
    <property type="component" value="Unassembled WGS sequence"/>
</dbReference>
<dbReference type="Gene3D" id="3.90.226.10">
    <property type="entry name" value="2-enoyl-CoA Hydratase, Chain A, domain 1"/>
    <property type="match status" value="1"/>
</dbReference>
<dbReference type="OrthoDB" id="6397760at2"/>
<gene>
    <name evidence="3" type="ORF">C7T94_14515</name>
</gene>
<dbReference type="AlphaFoldDB" id="A0A2T3HHW2"/>
<dbReference type="RefSeq" id="WP_107216149.1">
    <property type="nucleotide sequence ID" value="NZ_KZ686270.1"/>
</dbReference>
<keyword evidence="4" id="KW-1185">Reference proteome</keyword>
<dbReference type="GO" id="GO:0006508">
    <property type="term" value="P:proteolysis"/>
    <property type="evidence" value="ECO:0007669"/>
    <property type="project" value="InterPro"/>
</dbReference>
<feature type="chain" id="PRO_5015767824" description="Tail specific protease domain-containing protein" evidence="1">
    <location>
        <begin position="20"/>
        <end position="325"/>
    </location>
</feature>
<dbReference type="SUPFAM" id="SSF52096">
    <property type="entry name" value="ClpP/crotonase"/>
    <property type="match status" value="1"/>
</dbReference>
<protein>
    <recommendedName>
        <fullName evidence="2">Tail specific protease domain-containing protein</fullName>
    </recommendedName>
</protein>
<evidence type="ECO:0000313" key="4">
    <source>
        <dbReference type="Proteomes" id="UP000240912"/>
    </source>
</evidence>
<keyword evidence="1" id="KW-0732">Signal</keyword>
<dbReference type="PANTHER" id="PTHR11261:SF3">
    <property type="entry name" value="RETINOL-BINDING PROTEIN 3"/>
    <property type="match status" value="1"/>
</dbReference>
<dbReference type="EMBL" id="PYLS01000006">
    <property type="protein sequence ID" value="PST82027.1"/>
    <property type="molecule type" value="Genomic_DNA"/>
</dbReference>
<dbReference type="PANTHER" id="PTHR11261">
    <property type="entry name" value="INTERPHOTORECEPTOR RETINOID-BINDING PROTEIN"/>
    <property type="match status" value="1"/>
</dbReference>
<dbReference type="Pfam" id="PF03572">
    <property type="entry name" value="Peptidase_S41"/>
    <property type="match status" value="1"/>
</dbReference>
<dbReference type="Gene3D" id="3.30.750.44">
    <property type="match status" value="1"/>
</dbReference>
<dbReference type="InterPro" id="IPR029045">
    <property type="entry name" value="ClpP/crotonase-like_dom_sf"/>
</dbReference>
<evidence type="ECO:0000256" key="1">
    <source>
        <dbReference type="SAM" id="SignalP"/>
    </source>
</evidence>
<feature type="signal peptide" evidence="1">
    <location>
        <begin position="1"/>
        <end position="19"/>
    </location>
</feature>
<accession>A0A2T3HHW2</accession>
<organism evidence="3 4">
    <name type="scientific">Pedobacter yulinensis</name>
    <dbReference type="NCBI Taxonomy" id="2126353"/>
    <lineage>
        <taxon>Bacteria</taxon>
        <taxon>Pseudomonadati</taxon>
        <taxon>Bacteroidota</taxon>
        <taxon>Sphingobacteriia</taxon>
        <taxon>Sphingobacteriales</taxon>
        <taxon>Sphingobacteriaceae</taxon>
        <taxon>Pedobacter</taxon>
    </lineage>
</organism>
<name>A0A2T3HHW2_9SPHI</name>
<dbReference type="CDD" id="cd07563">
    <property type="entry name" value="Peptidase_S41_IRBP"/>
    <property type="match status" value="1"/>
</dbReference>
<comment type="caution">
    <text evidence="3">The sequence shown here is derived from an EMBL/GenBank/DDBJ whole genome shotgun (WGS) entry which is preliminary data.</text>
</comment>
<evidence type="ECO:0000259" key="2">
    <source>
        <dbReference type="SMART" id="SM00245"/>
    </source>
</evidence>
<dbReference type="SMART" id="SM00245">
    <property type="entry name" value="TSPc"/>
    <property type="match status" value="1"/>
</dbReference>
<sequence length="325" mass="35969">MKKLTLLILLILTSTSSLLAQREVKSKVSNTRNINYMVSELQGRIAISYFDRTKGEMLISKLNSMLMNHSLDTSSIENAAAEITKMLRAETNDKHFSLIVLDKAEQAKRTLDEASNVGAGFSEIKILNKNIGYLKWDFCIDGEKSINRIKEALDFLEGCSALIIDVTENPGGGGQSGAYLNSILHSSNDYQKLLIKRCTGESGWQPSEPIYNSKDFERYHKIPLYILISDQTASAAEYFALTAKETKRGTVLGQTSAGAGNPGLWSISSLSESDKCFYMFIPTCQIKTKDGFSIEGIGVKPDIELKSKDRISETVKYILSDKSGK</sequence>
<dbReference type="GO" id="GO:0008236">
    <property type="term" value="F:serine-type peptidase activity"/>
    <property type="evidence" value="ECO:0007669"/>
    <property type="project" value="InterPro"/>
</dbReference>